<comment type="similarity">
    <text evidence="1">Belongs to the prokaryotic/mitochondrial release factor family.</text>
</comment>
<dbReference type="Gene3D" id="3.30.160.20">
    <property type="match status" value="1"/>
</dbReference>
<evidence type="ECO:0000313" key="5">
    <source>
        <dbReference type="Proteomes" id="UP000077755"/>
    </source>
</evidence>
<dbReference type="Pfam" id="PF00472">
    <property type="entry name" value="RF-1"/>
    <property type="match status" value="1"/>
</dbReference>
<dbReference type="Proteomes" id="UP000077755">
    <property type="component" value="Chromosome 7"/>
</dbReference>
<dbReference type="PROSITE" id="PS00745">
    <property type="entry name" value="RF_PROK_I"/>
    <property type="match status" value="1"/>
</dbReference>
<feature type="domain" description="Prokaryotic-type class I peptide chain release factors" evidence="3">
    <location>
        <begin position="352"/>
        <end position="368"/>
    </location>
</feature>
<dbReference type="AlphaFoldDB" id="A0AAF0XM76"/>
<evidence type="ECO:0000256" key="1">
    <source>
        <dbReference type="ARBA" id="ARBA00010835"/>
    </source>
</evidence>
<dbReference type="GO" id="GO:0005737">
    <property type="term" value="C:cytoplasm"/>
    <property type="evidence" value="ECO:0007669"/>
    <property type="project" value="InterPro"/>
</dbReference>
<protein>
    <recommendedName>
        <fullName evidence="3">Prokaryotic-type class I peptide chain release factors domain-containing protein</fullName>
    </recommendedName>
</protein>
<evidence type="ECO:0000256" key="2">
    <source>
        <dbReference type="ARBA" id="ARBA00022917"/>
    </source>
</evidence>
<keyword evidence="2" id="KW-0648">Protein biosynthesis</keyword>
<dbReference type="FunFam" id="3.30.160.20:FF:000004">
    <property type="entry name" value="Peptide chain release factor 1"/>
    <property type="match status" value="1"/>
</dbReference>
<reference evidence="4" key="1">
    <citation type="journal article" date="2016" name="Nat. Genet.">
        <title>A high-quality carrot genome assembly provides new insights into carotenoid accumulation and asterid genome evolution.</title>
        <authorList>
            <person name="Iorizzo M."/>
            <person name="Ellison S."/>
            <person name="Senalik D."/>
            <person name="Zeng P."/>
            <person name="Satapoomin P."/>
            <person name="Huang J."/>
            <person name="Bowman M."/>
            <person name="Iovene M."/>
            <person name="Sanseverino W."/>
            <person name="Cavagnaro P."/>
            <person name="Yildiz M."/>
            <person name="Macko-Podgorni A."/>
            <person name="Moranska E."/>
            <person name="Grzebelus E."/>
            <person name="Grzebelus D."/>
            <person name="Ashrafi H."/>
            <person name="Zheng Z."/>
            <person name="Cheng S."/>
            <person name="Spooner D."/>
            <person name="Van Deynze A."/>
            <person name="Simon P."/>
        </authorList>
    </citation>
    <scope>NUCLEOTIDE SEQUENCE</scope>
    <source>
        <tissue evidence="4">Leaf</tissue>
    </source>
</reference>
<dbReference type="Gene3D" id="1.20.58.410">
    <property type="entry name" value="Release factor"/>
    <property type="match status" value="1"/>
</dbReference>
<dbReference type="InterPro" id="IPR005139">
    <property type="entry name" value="PCRF"/>
</dbReference>
<dbReference type="PANTHER" id="PTHR43116:SF3">
    <property type="entry name" value="CLASS I PEPTIDE CHAIN RELEASE FACTOR"/>
    <property type="match status" value="1"/>
</dbReference>
<dbReference type="InterPro" id="IPR045853">
    <property type="entry name" value="Pep_chain_release_fac_I_sf"/>
</dbReference>
<dbReference type="SUPFAM" id="SSF75620">
    <property type="entry name" value="Release factor"/>
    <property type="match status" value="1"/>
</dbReference>
<evidence type="ECO:0000313" key="4">
    <source>
        <dbReference type="EMBL" id="WOH09569.1"/>
    </source>
</evidence>
<proteinExistence type="inferred from homology"/>
<dbReference type="PANTHER" id="PTHR43116">
    <property type="entry name" value="PEPTIDE CHAIN RELEASE FACTOR 2"/>
    <property type="match status" value="1"/>
</dbReference>
<accession>A0AAF0XM76</accession>
<gene>
    <name evidence="4" type="ORF">DCAR_0729026</name>
</gene>
<keyword evidence="5" id="KW-1185">Reference proteome</keyword>
<dbReference type="Gene3D" id="3.30.70.1660">
    <property type="match status" value="1"/>
</dbReference>
<reference evidence="4" key="2">
    <citation type="submission" date="2022-03" db="EMBL/GenBank/DDBJ databases">
        <title>Draft title - Genomic analysis of global carrot germplasm unveils the trajectory of domestication and the origin of high carotenoid orange carrot.</title>
        <authorList>
            <person name="Iorizzo M."/>
            <person name="Ellison S."/>
            <person name="Senalik D."/>
            <person name="Macko-Podgorni A."/>
            <person name="Grzebelus D."/>
            <person name="Bostan H."/>
            <person name="Rolling W."/>
            <person name="Curaba J."/>
            <person name="Simon P."/>
        </authorList>
    </citation>
    <scope>NUCLEOTIDE SEQUENCE</scope>
    <source>
        <tissue evidence="4">Leaf</tissue>
    </source>
</reference>
<evidence type="ECO:0000259" key="3">
    <source>
        <dbReference type="PROSITE" id="PS00745"/>
    </source>
</evidence>
<dbReference type="Pfam" id="PF03462">
    <property type="entry name" value="PCRF"/>
    <property type="match status" value="1"/>
</dbReference>
<dbReference type="NCBIfam" id="TIGR00020">
    <property type="entry name" value="prfB"/>
    <property type="match status" value="1"/>
</dbReference>
<dbReference type="HAMAP" id="MF_00094">
    <property type="entry name" value="Rel_fac_2"/>
    <property type="match status" value="1"/>
</dbReference>
<organism evidence="4 5">
    <name type="scientific">Daucus carota subsp. sativus</name>
    <name type="common">Carrot</name>
    <dbReference type="NCBI Taxonomy" id="79200"/>
    <lineage>
        <taxon>Eukaryota</taxon>
        <taxon>Viridiplantae</taxon>
        <taxon>Streptophyta</taxon>
        <taxon>Embryophyta</taxon>
        <taxon>Tracheophyta</taxon>
        <taxon>Spermatophyta</taxon>
        <taxon>Magnoliopsida</taxon>
        <taxon>eudicotyledons</taxon>
        <taxon>Gunneridae</taxon>
        <taxon>Pentapetalae</taxon>
        <taxon>asterids</taxon>
        <taxon>campanulids</taxon>
        <taxon>Apiales</taxon>
        <taxon>Apiaceae</taxon>
        <taxon>Apioideae</taxon>
        <taxon>Scandiceae</taxon>
        <taxon>Daucinae</taxon>
        <taxon>Daucus</taxon>
        <taxon>Daucus sect. Daucus</taxon>
    </lineage>
</organism>
<dbReference type="SMART" id="SM00937">
    <property type="entry name" value="PCRF"/>
    <property type="match status" value="1"/>
</dbReference>
<sequence length="480" mass="53851">MSYLILKRSFRRLISSSSSIHFQNPSFKSQCHHFCSSHLKNTIQASGYHSFWKRCRGSVLFSANYLKISSFGPSERFFGSGAAVELSSSDGLTVEGIIAKQWPIVEESVSDWKSHASSIAQSIHLIKKRLKWKKLEVRLAILSSQLEKPDLWDDPIHAGKINREHGSLVNKVKAIKVYEQELFEHIDMIKLAREENDPNMESESMKALASMRKSIKEKELEALLAGEHDSCSCFIEVQAGAGGTESMDWASMVMQMYKMWAQHRGYRVTVVDVMPGEMAGIKRATIKVDGEYAFGYAKAEVGVHRLVRISPFDSGKRRHTSFAAVAVIPILDDGATTHFQINESDLRVERMRAGGAGGQHVNTTESAVRITHIPTGISASCQNERSQHQNKASAMSVLQSRLDQLEIVRHAQANAQHTQSLNDISWGNQIRSYVLHPYRMVKDLRTNYEVSDPDSVLEGDLDAFIFSFLSASMDKDEDDL</sequence>
<dbReference type="KEGG" id="dcr:108193307"/>
<dbReference type="GO" id="GO:0016149">
    <property type="term" value="F:translation release factor activity, codon specific"/>
    <property type="evidence" value="ECO:0007669"/>
    <property type="project" value="InterPro"/>
</dbReference>
<dbReference type="InterPro" id="IPR000352">
    <property type="entry name" value="Pep_chain_release_fac_I"/>
</dbReference>
<dbReference type="EMBL" id="CP093349">
    <property type="protein sequence ID" value="WOH09569.1"/>
    <property type="molecule type" value="Genomic_DNA"/>
</dbReference>
<dbReference type="InterPro" id="IPR004374">
    <property type="entry name" value="PrfB"/>
</dbReference>
<name>A0AAF0XM76_DAUCS</name>